<evidence type="ECO:0000313" key="5">
    <source>
        <dbReference type="Proteomes" id="UP000233565"/>
    </source>
</evidence>
<keyword evidence="5" id="KW-1185">Reference proteome</keyword>
<accession>A0A1I0YB17</accession>
<dbReference type="RefSeq" id="WP_091197785.1">
    <property type="nucleotide sequence ID" value="NZ_FOKC01000003.1"/>
</dbReference>
<evidence type="ECO:0000313" key="3">
    <source>
        <dbReference type="EMBL" id="SFB09946.1"/>
    </source>
</evidence>
<feature type="chain" id="PRO_5011492330" description="DUF4352 domain-containing protein" evidence="1">
    <location>
        <begin position="30"/>
        <end position="154"/>
    </location>
</feature>
<dbReference type="EMBL" id="FOKC01000003">
    <property type="protein sequence ID" value="SFB09946.1"/>
    <property type="molecule type" value="Genomic_DNA"/>
</dbReference>
<organism evidence="3 4">
    <name type="scientific">Nocardioides alpinus</name>
    <dbReference type="NCBI Taxonomy" id="748909"/>
    <lineage>
        <taxon>Bacteria</taxon>
        <taxon>Bacillati</taxon>
        <taxon>Actinomycetota</taxon>
        <taxon>Actinomycetes</taxon>
        <taxon>Propionibacteriales</taxon>
        <taxon>Nocardioidaceae</taxon>
        <taxon>Nocardioides</taxon>
    </lineage>
</organism>
<reference evidence="3" key="1">
    <citation type="submission" date="2016-10" db="EMBL/GenBank/DDBJ databases">
        <authorList>
            <person name="de Groot N.N."/>
        </authorList>
    </citation>
    <scope>NUCLEOTIDE SEQUENCE [LARGE SCALE GENOMIC DNA]</scope>
    <source>
        <strain evidence="3">CGMCC 1.10697</strain>
    </source>
</reference>
<dbReference type="Proteomes" id="UP000233565">
    <property type="component" value="Unassembled WGS sequence"/>
</dbReference>
<proteinExistence type="predicted"/>
<evidence type="ECO:0000256" key="1">
    <source>
        <dbReference type="SAM" id="SignalP"/>
    </source>
</evidence>
<feature type="signal peptide" evidence="1">
    <location>
        <begin position="1"/>
        <end position="29"/>
    </location>
</feature>
<dbReference type="AlphaFoldDB" id="A0A1I0YB17"/>
<dbReference type="EMBL" id="PJBV01000032">
    <property type="protein sequence ID" value="PKH38962.1"/>
    <property type="molecule type" value="Genomic_DNA"/>
</dbReference>
<gene>
    <name evidence="2" type="ORF">CXG46_14605</name>
    <name evidence="3" type="ORF">SAMN05192575_103357</name>
</gene>
<evidence type="ECO:0000313" key="4">
    <source>
        <dbReference type="Proteomes" id="UP000199113"/>
    </source>
</evidence>
<reference evidence="2 5" key="2">
    <citation type="submission" date="2017-12" db="EMBL/GenBank/DDBJ databases">
        <title>Pharmacopeia of the Arctic Ocean.</title>
        <authorList>
            <person name="Collins E."/>
            <person name="Ducluzeau A.-L."/>
        </authorList>
    </citation>
    <scope>NUCLEOTIDE SEQUENCE [LARGE SCALE GENOMIC DNA]</scope>
    <source>
        <strain evidence="2 5">DSM 23325</strain>
    </source>
</reference>
<name>A0A1I0YB17_9ACTN</name>
<keyword evidence="1" id="KW-0732">Signal</keyword>
<evidence type="ECO:0000313" key="2">
    <source>
        <dbReference type="EMBL" id="PKH38962.1"/>
    </source>
</evidence>
<protein>
    <recommendedName>
        <fullName evidence="6">DUF4352 domain-containing protein</fullName>
    </recommendedName>
</protein>
<sequence length="154" mass="15363">MQPERRQLLKAGVWTLPVISVAVAAPAFATSNSNLATTTGVLSRDRGNPQPLTATLTIRNTGSGSTTALTATFTVVGLTAATAAPGWALTSIDLTTGVVVFTKSNAQLAGGPPTQVLTAGPFVLQRGALSGQATVGVDVDPGGGGIHAILSISD</sequence>
<evidence type="ECO:0008006" key="6">
    <source>
        <dbReference type="Google" id="ProtNLM"/>
    </source>
</evidence>
<dbReference type="Proteomes" id="UP000199113">
    <property type="component" value="Unassembled WGS sequence"/>
</dbReference>